<gene>
    <name evidence="9" type="ORF">HER39_03415</name>
</gene>
<keyword evidence="4 8" id="KW-1003">Cell membrane</keyword>
<evidence type="ECO:0000256" key="3">
    <source>
        <dbReference type="ARBA" id="ARBA00022448"/>
    </source>
</evidence>
<keyword evidence="10" id="KW-1185">Reference proteome</keyword>
<feature type="transmembrane region" description="Helical" evidence="8">
    <location>
        <begin position="62"/>
        <end position="80"/>
    </location>
</feature>
<reference evidence="9 10" key="1">
    <citation type="submission" date="2020-04" db="EMBL/GenBank/DDBJ databases">
        <authorList>
            <person name="Liu S."/>
        </authorList>
    </citation>
    <scope>NUCLEOTIDE SEQUENCE [LARGE SCALE GENOMIC DNA]</scope>
    <source>
        <strain evidence="9 10">CGMCC 1.15091</strain>
    </source>
</reference>
<proteinExistence type="inferred from homology"/>
<dbReference type="PANTHER" id="PTHR30269:SF37">
    <property type="entry name" value="MEMBRANE TRANSPORTER PROTEIN"/>
    <property type="match status" value="1"/>
</dbReference>
<feature type="transmembrane region" description="Helical" evidence="8">
    <location>
        <begin position="116"/>
        <end position="136"/>
    </location>
</feature>
<comment type="caution">
    <text evidence="9">The sequence shown here is derived from an EMBL/GenBank/DDBJ whole genome shotgun (WGS) entry which is preliminary data.</text>
</comment>
<name>A0ABX1JNG6_9MICC</name>
<evidence type="ECO:0000256" key="4">
    <source>
        <dbReference type="ARBA" id="ARBA00022475"/>
    </source>
</evidence>
<accession>A0ABX1JNG6</accession>
<keyword evidence="5 8" id="KW-0812">Transmembrane</keyword>
<feature type="transmembrane region" description="Helical" evidence="8">
    <location>
        <begin position="210"/>
        <end position="227"/>
    </location>
</feature>
<evidence type="ECO:0000313" key="9">
    <source>
        <dbReference type="EMBL" id="NKX49640.1"/>
    </source>
</evidence>
<feature type="transmembrane region" description="Helical" evidence="8">
    <location>
        <begin position="184"/>
        <end position="204"/>
    </location>
</feature>
<evidence type="ECO:0000256" key="5">
    <source>
        <dbReference type="ARBA" id="ARBA00022692"/>
    </source>
</evidence>
<feature type="transmembrane region" description="Helical" evidence="8">
    <location>
        <begin position="239"/>
        <end position="258"/>
    </location>
</feature>
<protein>
    <recommendedName>
        <fullName evidence="8">Probable membrane transporter protein</fullName>
    </recommendedName>
</protein>
<organism evidence="9 10">
    <name type="scientific">Arthrobacter deserti</name>
    <dbReference type="NCBI Taxonomy" id="1742687"/>
    <lineage>
        <taxon>Bacteria</taxon>
        <taxon>Bacillati</taxon>
        <taxon>Actinomycetota</taxon>
        <taxon>Actinomycetes</taxon>
        <taxon>Micrococcales</taxon>
        <taxon>Micrococcaceae</taxon>
        <taxon>Arthrobacter</taxon>
    </lineage>
</organism>
<evidence type="ECO:0000256" key="1">
    <source>
        <dbReference type="ARBA" id="ARBA00004651"/>
    </source>
</evidence>
<comment type="similarity">
    <text evidence="2 8">Belongs to the 4-toluene sulfonate uptake permease (TSUP) (TC 2.A.102) family.</text>
</comment>
<dbReference type="InterPro" id="IPR002781">
    <property type="entry name" value="TM_pro_TauE-like"/>
</dbReference>
<comment type="subcellular location">
    <subcellularLocation>
        <location evidence="1 8">Cell membrane</location>
        <topology evidence="1 8">Multi-pass membrane protein</topology>
    </subcellularLocation>
</comment>
<feature type="transmembrane region" description="Helical" evidence="8">
    <location>
        <begin position="92"/>
        <end position="110"/>
    </location>
</feature>
<dbReference type="Proteomes" id="UP000523795">
    <property type="component" value="Unassembled WGS sequence"/>
</dbReference>
<keyword evidence="6 8" id="KW-1133">Transmembrane helix</keyword>
<keyword evidence="3" id="KW-0813">Transport</keyword>
<evidence type="ECO:0000256" key="6">
    <source>
        <dbReference type="ARBA" id="ARBA00022989"/>
    </source>
</evidence>
<dbReference type="PANTHER" id="PTHR30269">
    <property type="entry name" value="TRANSMEMBRANE PROTEIN YFCA"/>
    <property type="match status" value="1"/>
</dbReference>
<keyword evidence="7 8" id="KW-0472">Membrane</keyword>
<dbReference type="Pfam" id="PF01925">
    <property type="entry name" value="TauE"/>
    <property type="match status" value="1"/>
</dbReference>
<dbReference type="InterPro" id="IPR052017">
    <property type="entry name" value="TSUP"/>
</dbReference>
<evidence type="ECO:0000256" key="2">
    <source>
        <dbReference type="ARBA" id="ARBA00009142"/>
    </source>
</evidence>
<evidence type="ECO:0000256" key="8">
    <source>
        <dbReference type="RuleBase" id="RU363041"/>
    </source>
</evidence>
<evidence type="ECO:0000256" key="7">
    <source>
        <dbReference type="ARBA" id="ARBA00023136"/>
    </source>
</evidence>
<feature type="transmembrane region" description="Helical" evidence="8">
    <location>
        <begin position="26"/>
        <end position="56"/>
    </location>
</feature>
<dbReference type="EMBL" id="JAAZSR010000028">
    <property type="protein sequence ID" value="NKX49640.1"/>
    <property type="molecule type" value="Genomic_DNA"/>
</dbReference>
<evidence type="ECO:0000313" key="10">
    <source>
        <dbReference type="Proteomes" id="UP000523795"/>
    </source>
</evidence>
<sequence length="260" mass="26197">MPLSARRLGRGRTASGRCRGVNPAELAILAVTIFVAAGLQGSIGFGAGLVAAPVIALVEPSLLPALVVTLAALVTLLVSIRERAHLDVRGAGWALAGRIPGSVLGAWLVVSMPALALSWLVAACVLAGVGLAFLGWRPAPRRRALVCAGALSGIMGTATSVGGAPMAIVWQGQPPARLRGTMSAFFLVGSLVSVLLLALAGAVTADVLEAVVWLCPAVLAGFGLSRCISRFLGAARLRLLALAASAGGAVLLVLRLLLGA</sequence>